<feature type="binding site" evidence="5">
    <location>
        <position position="207"/>
    </location>
    <ligand>
        <name>Zn(2+)</name>
        <dbReference type="ChEBI" id="CHEBI:29105"/>
    </ligand>
</feature>
<dbReference type="EMBL" id="JALLKP010000001">
    <property type="protein sequence ID" value="KAK2198181.1"/>
    <property type="molecule type" value="Genomic_DNA"/>
</dbReference>
<sequence>MESKFKYSFNKNSIKQAPSTEFRPLLRGWIHIVLTIISPFLTFWLFRSYVDWDFKLEYAISCFCCFLNFSASAILHVRGDKMEYDDFYRRIDYAFILLMIGGSALPAAIAIVKDTTGLLLLLLQWIGVSVGAVGTLSFGLLICNRVVRVAVYFSMTINYIYMGMLLFFCQLYKGAICTMLSLLLYALGGLAYAFQMPNLFPQIFGYHELFHLFCVFGLVFTFVSNHEIIKVCKNGL</sequence>
<feature type="transmembrane region" description="Helical" evidence="6">
    <location>
        <begin position="25"/>
        <end position="46"/>
    </location>
</feature>
<reference evidence="7" key="1">
    <citation type="journal article" date="2023" name="Nat. Microbiol.">
        <title>Babesia duncani multi-omics identifies virulence factors and drug targets.</title>
        <authorList>
            <person name="Singh P."/>
            <person name="Lonardi S."/>
            <person name="Liang Q."/>
            <person name="Vydyam P."/>
            <person name="Khabirova E."/>
            <person name="Fang T."/>
            <person name="Gihaz S."/>
            <person name="Thekkiniath J."/>
            <person name="Munshi M."/>
            <person name="Abel S."/>
            <person name="Ciampossin L."/>
            <person name="Batugedara G."/>
            <person name="Gupta M."/>
            <person name="Lu X.M."/>
            <person name="Lenz T."/>
            <person name="Chakravarty S."/>
            <person name="Cornillot E."/>
            <person name="Hu Y."/>
            <person name="Ma W."/>
            <person name="Gonzalez L.M."/>
            <person name="Sanchez S."/>
            <person name="Estrada K."/>
            <person name="Sanchez-Flores A."/>
            <person name="Montero E."/>
            <person name="Harb O.S."/>
            <person name="Le Roch K.G."/>
            <person name="Mamoun C.B."/>
        </authorList>
    </citation>
    <scope>NUCLEOTIDE SEQUENCE</scope>
    <source>
        <strain evidence="7">WA1</strain>
    </source>
</reference>
<dbReference type="RefSeq" id="XP_067805023.1">
    <property type="nucleotide sequence ID" value="XM_067946232.1"/>
</dbReference>
<keyword evidence="5" id="KW-0862">Zinc</keyword>
<organism evidence="7 8">
    <name type="scientific">Babesia duncani</name>
    <dbReference type="NCBI Taxonomy" id="323732"/>
    <lineage>
        <taxon>Eukaryota</taxon>
        <taxon>Sar</taxon>
        <taxon>Alveolata</taxon>
        <taxon>Apicomplexa</taxon>
        <taxon>Aconoidasida</taxon>
        <taxon>Piroplasmida</taxon>
        <taxon>Babesiidae</taxon>
        <taxon>Babesia</taxon>
    </lineage>
</organism>
<accession>A0AAD9PNN6</accession>
<evidence type="ECO:0000313" key="7">
    <source>
        <dbReference type="EMBL" id="KAK2198181.1"/>
    </source>
</evidence>
<evidence type="ECO:0000256" key="4">
    <source>
        <dbReference type="ARBA" id="ARBA00023136"/>
    </source>
</evidence>
<feature type="transmembrane region" description="Helical" evidence="6">
    <location>
        <begin position="206"/>
        <end position="224"/>
    </location>
</feature>
<feature type="binding site" evidence="5">
    <location>
        <position position="211"/>
    </location>
    <ligand>
        <name>Zn(2+)</name>
        <dbReference type="ChEBI" id="CHEBI:29105"/>
    </ligand>
</feature>
<dbReference type="Proteomes" id="UP001214638">
    <property type="component" value="Unassembled WGS sequence"/>
</dbReference>
<proteinExistence type="predicted"/>
<gene>
    <name evidence="7" type="ORF">BdWA1_001190</name>
</gene>
<feature type="transmembrane region" description="Helical" evidence="6">
    <location>
        <begin position="118"/>
        <end position="142"/>
    </location>
</feature>
<feature type="transmembrane region" description="Helical" evidence="6">
    <location>
        <begin position="174"/>
        <end position="194"/>
    </location>
</feature>
<keyword evidence="5" id="KW-0479">Metal-binding</keyword>
<keyword evidence="3 6" id="KW-1133">Transmembrane helix</keyword>
<feature type="binding site" evidence="5">
    <location>
        <position position="76"/>
    </location>
    <ligand>
        <name>Zn(2+)</name>
        <dbReference type="ChEBI" id="CHEBI:29105"/>
    </ligand>
</feature>
<dbReference type="GO" id="GO:0016020">
    <property type="term" value="C:membrane"/>
    <property type="evidence" value="ECO:0007669"/>
    <property type="project" value="UniProtKB-SubCell"/>
</dbReference>
<keyword evidence="2 6" id="KW-0812">Transmembrane</keyword>
<evidence type="ECO:0000256" key="6">
    <source>
        <dbReference type="SAM" id="Phobius"/>
    </source>
</evidence>
<comment type="subcellular location">
    <subcellularLocation>
        <location evidence="1">Membrane</location>
        <topology evidence="1">Multi-pass membrane protein</topology>
    </subcellularLocation>
</comment>
<evidence type="ECO:0000256" key="3">
    <source>
        <dbReference type="ARBA" id="ARBA00022989"/>
    </source>
</evidence>
<comment type="caution">
    <text evidence="7">The sequence shown here is derived from an EMBL/GenBank/DDBJ whole genome shotgun (WGS) entry which is preliminary data.</text>
</comment>
<evidence type="ECO:0000313" key="8">
    <source>
        <dbReference type="Proteomes" id="UP001214638"/>
    </source>
</evidence>
<feature type="transmembrane region" description="Helical" evidence="6">
    <location>
        <begin position="58"/>
        <end position="79"/>
    </location>
</feature>
<dbReference type="AlphaFoldDB" id="A0AAD9PNN6"/>
<keyword evidence="8" id="KW-1185">Reference proteome</keyword>
<evidence type="ECO:0000256" key="5">
    <source>
        <dbReference type="PIRSR" id="PIRSR604254-1"/>
    </source>
</evidence>
<protein>
    <submittedName>
        <fullName evidence="7">AdipoR-hemolysin-III-related</fullName>
    </submittedName>
</protein>
<dbReference type="KEGG" id="bdw:94335488"/>
<evidence type="ECO:0000256" key="1">
    <source>
        <dbReference type="ARBA" id="ARBA00004141"/>
    </source>
</evidence>
<keyword evidence="4 6" id="KW-0472">Membrane</keyword>
<evidence type="ECO:0000256" key="2">
    <source>
        <dbReference type="ARBA" id="ARBA00022692"/>
    </source>
</evidence>
<feature type="transmembrane region" description="Helical" evidence="6">
    <location>
        <begin position="91"/>
        <end position="112"/>
    </location>
</feature>
<dbReference type="GeneID" id="94335488"/>
<dbReference type="InterPro" id="IPR004254">
    <property type="entry name" value="AdipoR/HlyIII-related"/>
</dbReference>
<dbReference type="GO" id="GO:0046872">
    <property type="term" value="F:metal ion binding"/>
    <property type="evidence" value="ECO:0007669"/>
    <property type="project" value="UniProtKB-KW"/>
</dbReference>
<dbReference type="Pfam" id="PF03006">
    <property type="entry name" value="HlyIII"/>
    <property type="match status" value="1"/>
</dbReference>
<name>A0AAD9PNN6_9APIC</name>